<dbReference type="EMBL" id="CAMPGE010012474">
    <property type="protein sequence ID" value="CAI2371243.1"/>
    <property type="molecule type" value="Genomic_DNA"/>
</dbReference>
<gene>
    <name evidence="1" type="ORF">ECRASSUSDP1_LOCUS12563</name>
</gene>
<dbReference type="Proteomes" id="UP001295684">
    <property type="component" value="Unassembled WGS sequence"/>
</dbReference>
<sequence length="114" mass="12860">MHKGKLVGKSLSVRKVIQKDRIRKRTSLVDQRMIPGLRIIEEMSINGKCGERNRIQFYGSSLNASPKSVRTRAITSGAKTTRAATVYNRRLSKHASKFKNIISGEESMNDDLLK</sequence>
<evidence type="ECO:0000313" key="2">
    <source>
        <dbReference type="Proteomes" id="UP001295684"/>
    </source>
</evidence>
<keyword evidence="2" id="KW-1185">Reference proteome</keyword>
<name>A0AAD1UKV8_EUPCR</name>
<proteinExistence type="predicted"/>
<reference evidence="1" key="1">
    <citation type="submission" date="2023-07" db="EMBL/GenBank/DDBJ databases">
        <authorList>
            <consortium name="AG Swart"/>
            <person name="Singh M."/>
            <person name="Singh A."/>
            <person name="Seah K."/>
            <person name="Emmerich C."/>
        </authorList>
    </citation>
    <scope>NUCLEOTIDE SEQUENCE</scope>
    <source>
        <strain evidence="1">DP1</strain>
    </source>
</reference>
<comment type="caution">
    <text evidence="1">The sequence shown here is derived from an EMBL/GenBank/DDBJ whole genome shotgun (WGS) entry which is preliminary data.</text>
</comment>
<accession>A0AAD1UKV8</accession>
<dbReference type="AlphaFoldDB" id="A0AAD1UKV8"/>
<organism evidence="1 2">
    <name type="scientific">Euplotes crassus</name>
    <dbReference type="NCBI Taxonomy" id="5936"/>
    <lineage>
        <taxon>Eukaryota</taxon>
        <taxon>Sar</taxon>
        <taxon>Alveolata</taxon>
        <taxon>Ciliophora</taxon>
        <taxon>Intramacronucleata</taxon>
        <taxon>Spirotrichea</taxon>
        <taxon>Hypotrichia</taxon>
        <taxon>Euplotida</taxon>
        <taxon>Euplotidae</taxon>
        <taxon>Moneuplotes</taxon>
    </lineage>
</organism>
<protein>
    <submittedName>
        <fullName evidence="1">Uncharacterized protein</fullName>
    </submittedName>
</protein>
<evidence type="ECO:0000313" key="1">
    <source>
        <dbReference type="EMBL" id="CAI2371243.1"/>
    </source>
</evidence>